<evidence type="ECO:0000313" key="4">
    <source>
        <dbReference type="Proteomes" id="UP001153709"/>
    </source>
</evidence>
<dbReference type="InterPro" id="IPR032675">
    <property type="entry name" value="LRR_dom_sf"/>
</dbReference>
<organism evidence="3 4">
    <name type="scientific">Diabrotica balteata</name>
    <name type="common">Banded cucumber beetle</name>
    <dbReference type="NCBI Taxonomy" id="107213"/>
    <lineage>
        <taxon>Eukaryota</taxon>
        <taxon>Metazoa</taxon>
        <taxon>Ecdysozoa</taxon>
        <taxon>Arthropoda</taxon>
        <taxon>Hexapoda</taxon>
        <taxon>Insecta</taxon>
        <taxon>Pterygota</taxon>
        <taxon>Neoptera</taxon>
        <taxon>Endopterygota</taxon>
        <taxon>Coleoptera</taxon>
        <taxon>Polyphaga</taxon>
        <taxon>Cucujiformia</taxon>
        <taxon>Chrysomeloidea</taxon>
        <taxon>Chrysomelidae</taxon>
        <taxon>Galerucinae</taxon>
        <taxon>Diabroticina</taxon>
        <taxon>Diabroticites</taxon>
        <taxon>Diabrotica</taxon>
    </lineage>
</organism>
<dbReference type="Gene3D" id="3.80.10.10">
    <property type="entry name" value="Ribonuclease Inhibitor"/>
    <property type="match status" value="1"/>
</dbReference>
<dbReference type="Proteomes" id="UP001153709">
    <property type="component" value="Chromosome 7"/>
</dbReference>
<evidence type="ECO:0000313" key="3">
    <source>
        <dbReference type="EMBL" id="CAG9838366.1"/>
    </source>
</evidence>
<dbReference type="PROSITE" id="PS51450">
    <property type="entry name" value="LRR"/>
    <property type="match status" value="1"/>
</dbReference>
<proteinExistence type="predicted"/>
<dbReference type="PANTHER" id="PTHR48051:SF1">
    <property type="entry name" value="RAS SUPPRESSOR PROTEIN 1"/>
    <property type="match status" value="1"/>
</dbReference>
<keyword evidence="1" id="KW-0433">Leucine-rich repeat</keyword>
<evidence type="ECO:0000256" key="2">
    <source>
        <dbReference type="ARBA" id="ARBA00022737"/>
    </source>
</evidence>
<reference evidence="3" key="1">
    <citation type="submission" date="2022-01" db="EMBL/GenBank/DDBJ databases">
        <authorList>
            <person name="King R."/>
        </authorList>
    </citation>
    <scope>NUCLEOTIDE SEQUENCE</scope>
</reference>
<evidence type="ECO:0008006" key="5">
    <source>
        <dbReference type="Google" id="ProtNLM"/>
    </source>
</evidence>
<gene>
    <name evidence="3" type="ORF">DIABBA_LOCUS11264</name>
</gene>
<dbReference type="SUPFAM" id="SSF52058">
    <property type="entry name" value="L domain-like"/>
    <property type="match status" value="1"/>
</dbReference>
<dbReference type="OrthoDB" id="1053178at2759"/>
<dbReference type="Pfam" id="PF13855">
    <property type="entry name" value="LRR_8"/>
    <property type="match status" value="1"/>
</dbReference>
<dbReference type="GO" id="GO:0005737">
    <property type="term" value="C:cytoplasm"/>
    <property type="evidence" value="ECO:0007669"/>
    <property type="project" value="TreeGrafter"/>
</dbReference>
<dbReference type="AlphaFoldDB" id="A0A9N9XGE9"/>
<dbReference type="InterPro" id="IPR003591">
    <property type="entry name" value="Leu-rich_rpt_typical-subtyp"/>
</dbReference>
<sequence>MENYTSDSSDSENSVKVIDYAYLLLKPEETEDKLEKYFDEKKSFALVEKLILHHNQLITLPDSVYKFSNTRVLDISNNGITTLPDVFKYLPLTSFTAKNNLLTCNSIPKSFEKCLSLIELNLSGNHLCHFPEQILDFIGLKFLYLGGNGMVEISKNIWKLQNLQMVSFGGNKLTEVPAAIGLLQHLQALVLCDNNIESLPANIANLHKLKTLLLHKNKLRTLPPEIVALKNLSELSLRDNPLIIRFVSEMSHSPSSLLELSARAIKLYNIAYEPGDIPVTLFNYINSGHHCVNPHCKGVYFDNRVEHIKFVDFCGKYRIPLLQYLCSSKCANTASVREWKDESIDRPSRSYMMKKVLLG</sequence>
<name>A0A9N9XGE9_DIABA</name>
<keyword evidence="4" id="KW-1185">Reference proteome</keyword>
<protein>
    <recommendedName>
        <fullName evidence="5">Leucine-rich repeat-containing protein 58</fullName>
    </recommendedName>
</protein>
<accession>A0A9N9XGE9</accession>
<dbReference type="EMBL" id="OU898282">
    <property type="protein sequence ID" value="CAG9838366.1"/>
    <property type="molecule type" value="Genomic_DNA"/>
</dbReference>
<dbReference type="InterPro" id="IPR001611">
    <property type="entry name" value="Leu-rich_rpt"/>
</dbReference>
<dbReference type="SMART" id="SM00369">
    <property type="entry name" value="LRR_TYP"/>
    <property type="match status" value="6"/>
</dbReference>
<dbReference type="Pfam" id="PF00560">
    <property type="entry name" value="LRR_1"/>
    <property type="match status" value="1"/>
</dbReference>
<dbReference type="InterPro" id="IPR050216">
    <property type="entry name" value="LRR_domain-containing"/>
</dbReference>
<dbReference type="PANTHER" id="PTHR48051">
    <property type="match status" value="1"/>
</dbReference>
<evidence type="ECO:0000256" key="1">
    <source>
        <dbReference type="ARBA" id="ARBA00022614"/>
    </source>
</evidence>
<keyword evidence="2" id="KW-0677">Repeat</keyword>